<protein>
    <submittedName>
        <fullName evidence="4">MutT/NUDIX family protein</fullName>
    </submittedName>
</protein>
<feature type="signal peptide" evidence="3">
    <location>
        <begin position="1"/>
        <end position="28"/>
    </location>
</feature>
<evidence type="ECO:0000256" key="1">
    <source>
        <dbReference type="ARBA" id="ARBA00022723"/>
    </source>
</evidence>
<evidence type="ECO:0000256" key="3">
    <source>
        <dbReference type="SAM" id="SignalP"/>
    </source>
</evidence>
<dbReference type="AlphaFoldDB" id="B8JB57"/>
<keyword evidence="2" id="KW-0378">Hydrolase</keyword>
<gene>
    <name evidence="4" type="ordered locus">A2cp1_0511</name>
</gene>
<keyword evidence="1" id="KW-0479">Metal-binding</keyword>
<dbReference type="InterPro" id="IPR039461">
    <property type="entry name" value="Peptidase_M49"/>
</dbReference>
<feature type="chain" id="PRO_5002874864" evidence="3">
    <location>
        <begin position="29"/>
        <end position="565"/>
    </location>
</feature>
<dbReference type="PANTHER" id="PTHR23422:SF9">
    <property type="entry name" value="ZN-DEPENDENT HYDROLASE"/>
    <property type="match status" value="1"/>
</dbReference>
<proteinExistence type="predicted"/>
<name>B8JB57_ANAD2</name>
<dbReference type="Proteomes" id="UP000007089">
    <property type="component" value="Chromosome"/>
</dbReference>
<dbReference type="GO" id="GO:0005737">
    <property type="term" value="C:cytoplasm"/>
    <property type="evidence" value="ECO:0007669"/>
    <property type="project" value="TreeGrafter"/>
</dbReference>
<evidence type="ECO:0000313" key="4">
    <source>
        <dbReference type="EMBL" id="ACL63868.1"/>
    </source>
</evidence>
<dbReference type="GO" id="GO:0046872">
    <property type="term" value="F:metal ion binding"/>
    <property type="evidence" value="ECO:0007669"/>
    <property type="project" value="UniProtKB-KW"/>
</dbReference>
<accession>B8JB57</accession>
<keyword evidence="5" id="KW-1185">Reference proteome</keyword>
<evidence type="ECO:0000313" key="5">
    <source>
        <dbReference type="Proteomes" id="UP000007089"/>
    </source>
</evidence>
<dbReference type="Gene3D" id="3.30.540.30">
    <property type="match status" value="1"/>
</dbReference>
<dbReference type="RefSeq" id="WP_012631916.1">
    <property type="nucleotide sequence ID" value="NC_011891.1"/>
</dbReference>
<dbReference type="KEGG" id="acp:A2cp1_0511"/>
<keyword evidence="3" id="KW-0732">Signal</keyword>
<evidence type="ECO:0000256" key="2">
    <source>
        <dbReference type="ARBA" id="ARBA00022801"/>
    </source>
</evidence>
<sequence length="565" mass="61215">MNAVRNLSTSLLASIAALAAAVPGASRAAEAAPPGVAALRRAEARFAPVDLKVDLSKLPASERTALAKLVEAGRIMDALFLRQVWAGNEALLLRLVDDRSPLGEARLRLFLRNKGPWDRLEEDRAFLPGVPEKPQQANFYPAGAGKDEVERWAAGLAPEEKDRAMGFFTTVRRDAAGKLVAVPYSLEYQGELARAAALLREAAAATQDAGLRTFLEARAAAFVGNAYRDSDVAWMRLDSAVEPTIGPYEVYEDGWFNAKAAFEAFIGVRDEAETAKVARFAAELQGIEDALPIDAAFKNPKIGALAPIRVVNEVYAGGDAAKGVQTAAYNLPNDEWVTRTMGSKRVMLKNVQEAKFQKVLLPVARRLLSPADRAHVAFDPFFTHILMHELVHGLGPHHAKVNGEEVTVRAALADTYSALEEAKADVAGLFALEKLLDDGKLDRRMRATLYPTFLCGAFRSIRFGLNEAHGKGMAIQLNWLLDHGAIVARKDGTFAVDAAKMRDAVAGLTREIMTIQARGDRAGAKAMLEKLGVVRPEVARALARIEDLPVDIAPRFVTADALTAR</sequence>
<dbReference type="PANTHER" id="PTHR23422">
    <property type="entry name" value="DIPEPTIDYL PEPTIDASE III-RELATED"/>
    <property type="match status" value="1"/>
</dbReference>
<dbReference type="EMBL" id="CP001359">
    <property type="protein sequence ID" value="ACL63868.1"/>
    <property type="molecule type" value="Genomic_DNA"/>
</dbReference>
<dbReference type="GO" id="GO:0008239">
    <property type="term" value="F:dipeptidyl-peptidase activity"/>
    <property type="evidence" value="ECO:0007669"/>
    <property type="project" value="TreeGrafter"/>
</dbReference>
<organism evidence="4 5">
    <name type="scientific">Anaeromyxobacter dehalogenans (strain ATCC BAA-258 / DSM 21875 / 2CP-1)</name>
    <dbReference type="NCBI Taxonomy" id="455488"/>
    <lineage>
        <taxon>Bacteria</taxon>
        <taxon>Pseudomonadati</taxon>
        <taxon>Myxococcota</taxon>
        <taxon>Myxococcia</taxon>
        <taxon>Myxococcales</taxon>
        <taxon>Cystobacterineae</taxon>
        <taxon>Anaeromyxobacteraceae</taxon>
        <taxon>Anaeromyxobacter</taxon>
    </lineage>
</organism>
<dbReference type="Pfam" id="PF03571">
    <property type="entry name" value="Peptidase_M49"/>
    <property type="match status" value="1"/>
</dbReference>
<dbReference type="HOGENOM" id="CLU_020444_0_0_7"/>
<reference evidence="4" key="1">
    <citation type="submission" date="2009-01" db="EMBL/GenBank/DDBJ databases">
        <title>Complete sequence of Anaeromyxobacter dehalogenans 2CP-1.</title>
        <authorList>
            <consortium name="US DOE Joint Genome Institute"/>
            <person name="Lucas S."/>
            <person name="Copeland A."/>
            <person name="Lapidus A."/>
            <person name="Glavina del Rio T."/>
            <person name="Dalin E."/>
            <person name="Tice H."/>
            <person name="Bruce D."/>
            <person name="Goodwin L."/>
            <person name="Pitluck S."/>
            <person name="Saunders E."/>
            <person name="Brettin T."/>
            <person name="Detter J.C."/>
            <person name="Han C."/>
            <person name="Larimer F."/>
            <person name="Land M."/>
            <person name="Hauser L."/>
            <person name="Kyrpides N."/>
            <person name="Ovchinnikova G."/>
            <person name="Beliaev A.S."/>
            <person name="Richardson P."/>
        </authorList>
    </citation>
    <scope>NUCLEOTIDE SEQUENCE</scope>
    <source>
        <strain evidence="4">2CP-1</strain>
    </source>
</reference>